<sequence length="106" mass="11649">MVGAEQAETAKPLKRQARSNGYGGAVRFQRDKECDMTDDEKGDLLSGYEDIGKHLRQTPRQAKHLAEIGASPIFKLPGSSIVRARRSTLDAWLADREAAARRPADA</sequence>
<evidence type="ECO:0000256" key="1">
    <source>
        <dbReference type="SAM" id="MobiDB-lite"/>
    </source>
</evidence>
<feature type="region of interest" description="Disordered" evidence="1">
    <location>
        <begin position="1"/>
        <end position="25"/>
    </location>
</feature>
<dbReference type="Proteomes" id="UP000321750">
    <property type="component" value="Unassembled WGS sequence"/>
</dbReference>
<evidence type="ECO:0000313" key="2">
    <source>
        <dbReference type="EMBL" id="GEP12633.1"/>
    </source>
</evidence>
<evidence type="ECO:0008006" key="4">
    <source>
        <dbReference type="Google" id="ProtNLM"/>
    </source>
</evidence>
<accession>A0A512JRW7</accession>
<protein>
    <recommendedName>
        <fullName evidence="4">Helix-turn-helix domain-containing protein</fullName>
    </recommendedName>
</protein>
<organism evidence="2 3">
    <name type="scientific">Methylobacterium gnaphalii</name>
    <dbReference type="NCBI Taxonomy" id="1010610"/>
    <lineage>
        <taxon>Bacteria</taxon>
        <taxon>Pseudomonadati</taxon>
        <taxon>Pseudomonadota</taxon>
        <taxon>Alphaproteobacteria</taxon>
        <taxon>Hyphomicrobiales</taxon>
        <taxon>Methylobacteriaceae</taxon>
        <taxon>Methylobacterium</taxon>
    </lineage>
</organism>
<reference evidence="2 3" key="1">
    <citation type="submission" date="2019-07" db="EMBL/GenBank/DDBJ databases">
        <title>Whole genome shotgun sequence of Methylobacterium gnaphalii NBRC 107716.</title>
        <authorList>
            <person name="Hosoyama A."/>
            <person name="Uohara A."/>
            <person name="Ohji S."/>
            <person name="Ichikawa N."/>
        </authorList>
    </citation>
    <scope>NUCLEOTIDE SEQUENCE [LARGE SCALE GENOMIC DNA]</scope>
    <source>
        <strain evidence="2 3">NBRC 107716</strain>
    </source>
</reference>
<comment type="caution">
    <text evidence="2">The sequence shown here is derived from an EMBL/GenBank/DDBJ whole genome shotgun (WGS) entry which is preliminary data.</text>
</comment>
<dbReference type="AlphaFoldDB" id="A0A512JRW7"/>
<gene>
    <name evidence="2" type="ORF">MGN01_44780</name>
</gene>
<proteinExistence type="predicted"/>
<name>A0A512JRW7_9HYPH</name>
<dbReference type="EMBL" id="BJZV01000054">
    <property type="protein sequence ID" value="GEP12633.1"/>
    <property type="molecule type" value="Genomic_DNA"/>
</dbReference>
<keyword evidence="3" id="KW-1185">Reference proteome</keyword>
<evidence type="ECO:0000313" key="3">
    <source>
        <dbReference type="Proteomes" id="UP000321750"/>
    </source>
</evidence>